<dbReference type="EMBL" id="JPGN01000053">
    <property type="protein sequence ID" value="KFI19456.1"/>
    <property type="molecule type" value="Genomic_DNA"/>
</dbReference>
<proteinExistence type="predicted"/>
<evidence type="ECO:0000313" key="3">
    <source>
        <dbReference type="Proteomes" id="UP000028839"/>
    </source>
</evidence>
<keyword evidence="1" id="KW-0812">Transmembrane</keyword>
<dbReference type="HOGENOM" id="CLU_1641947_0_0_6"/>
<evidence type="ECO:0000256" key="1">
    <source>
        <dbReference type="SAM" id="Phobius"/>
    </source>
</evidence>
<protein>
    <recommendedName>
        <fullName evidence="4">Nuclease</fullName>
    </recommendedName>
</protein>
<sequence>MKTPFKIPHHFFVILVIFSFMAIPTAIADITGYAMVQKDGSLRMSRGIIRLYGIYIPFTETTCRSFLQPRRCMPQAALALDFKIQGFIHCKEQGINQDGSISAICHANYTSVSMGEDLASYLLRQGWALALPYAPFEYHALERIARYKGFGIWGFPDTIIR</sequence>
<dbReference type="SUPFAM" id="SSF50199">
    <property type="entry name" value="Staphylococcal nuclease"/>
    <property type="match status" value="1"/>
</dbReference>
<dbReference type="Proteomes" id="UP000028839">
    <property type="component" value="Unassembled WGS sequence"/>
</dbReference>
<dbReference type="InterPro" id="IPR035437">
    <property type="entry name" value="SNase_OB-fold_sf"/>
</dbReference>
<evidence type="ECO:0008006" key="4">
    <source>
        <dbReference type="Google" id="ProtNLM"/>
    </source>
</evidence>
<keyword evidence="1" id="KW-0472">Membrane</keyword>
<dbReference type="Gene3D" id="2.40.50.90">
    <property type="match status" value="1"/>
</dbReference>
<comment type="caution">
    <text evidence="2">The sequence shown here is derived from an EMBL/GenBank/DDBJ whole genome shotgun (WGS) entry which is preliminary data.</text>
</comment>
<accession>A0A0E2Z2L0</accession>
<keyword evidence="1" id="KW-1133">Transmembrane helix</keyword>
<dbReference type="AlphaFoldDB" id="A0A0E2Z2L0"/>
<reference evidence="2 3" key="1">
    <citation type="submission" date="2014-07" db="EMBL/GenBank/DDBJ databases">
        <title>Comparative analysis of Nitrosococcus oceani genome inventories of strains from Pacific and Atlantic gyres.</title>
        <authorList>
            <person name="Lim C.K."/>
            <person name="Wang L."/>
            <person name="Sayavedra-Soto L.A."/>
            <person name="Klotz M.G."/>
        </authorList>
    </citation>
    <scope>NUCLEOTIDE SEQUENCE [LARGE SCALE GENOMIC DNA]</scope>
    <source>
        <strain evidence="2 3">C-27</strain>
    </source>
</reference>
<name>A0A0E2Z2L0_9GAMM</name>
<evidence type="ECO:0000313" key="2">
    <source>
        <dbReference type="EMBL" id="KFI19456.1"/>
    </source>
</evidence>
<gene>
    <name evidence="2" type="ORF">IB75_08770</name>
</gene>
<organism evidence="2 3">
    <name type="scientific">Nitrosococcus oceani C-27</name>
    <dbReference type="NCBI Taxonomy" id="314279"/>
    <lineage>
        <taxon>Bacteria</taxon>
        <taxon>Pseudomonadati</taxon>
        <taxon>Pseudomonadota</taxon>
        <taxon>Gammaproteobacteria</taxon>
        <taxon>Chromatiales</taxon>
        <taxon>Chromatiaceae</taxon>
        <taxon>Nitrosococcus</taxon>
    </lineage>
</organism>
<feature type="transmembrane region" description="Helical" evidence="1">
    <location>
        <begin position="12"/>
        <end position="36"/>
    </location>
</feature>